<dbReference type="InterPro" id="IPR000432">
    <property type="entry name" value="DNA_mismatch_repair_MutS_C"/>
</dbReference>
<dbReference type="SUPFAM" id="SSF52540">
    <property type="entry name" value="P-loop containing nucleoside triphosphate hydrolases"/>
    <property type="match status" value="1"/>
</dbReference>
<dbReference type="OrthoDB" id="497591at2759"/>
<dbReference type="Pfam" id="PF00488">
    <property type="entry name" value="MutS_V"/>
    <property type="match status" value="1"/>
</dbReference>
<keyword evidence="1" id="KW-0547">Nucleotide-binding</keyword>
<evidence type="ECO:0000259" key="5">
    <source>
        <dbReference type="PROSITE" id="PS00486"/>
    </source>
</evidence>
<dbReference type="PANTHER" id="PTHR11361">
    <property type="entry name" value="DNA MISMATCH REPAIR PROTEIN MUTS FAMILY MEMBER"/>
    <property type="match status" value="1"/>
</dbReference>
<dbReference type="Proteomes" id="UP000001876">
    <property type="component" value="Unassembled WGS sequence"/>
</dbReference>
<evidence type="ECO:0000313" key="7">
    <source>
        <dbReference type="Proteomes" id="UP000001876"/>
    </source>
</evidence>
<dbReference type="RefSeq" id="XP_003059395.1">
    <property type="nucleotide sequence ID" value="XM_003059349.1"/>
</dbReference>
<keyword evidence="7" id="KW-1185">Reference proteome</keyword>
<feature type="region of interest" description="Disordered" evidence="4">
    <location>
        <begin position="218"/>
        <end position="238"/>
    </location>
</feature>
<accession>C1MTX2</accession>
<evidence type="ECO:0000256" key="1">
    <source>
        <dbReference type="ARBA" id="ARBA00022741"/>
    </source>
</evidence>
<dbReference type="GeneID" id="9684537"/>
<dbReference type="InterPro" id="IPR045076">
    <property type="entry name" value="MutS"/>
</dbReference>
<dbReference type="GO" id="GO:0140664">
    <property type="term" value="F:ATP-dependent DNA damage sensor activity"/>
    <property type="evidence" value="ECO:0007669"/>
    <property type="project" value="InterPro"/>
</dbReference>
<gene>
    <name evidence="6" type="ORF">MICPUCDRAFT_18167</name>
</gene>
<protein>
    <submittedName>
        <fullName evidence="6">Predicted protein</fullName>
    </submittedName>
</protein>
<dbReference type="PANTHER" id="PTHR11361:SF34">
    <property type="entry name" value="DNA MISMATCH REPAIR PROTEIN MSH1, MITOCHONDRIAL"/>
    <property type="match status" value="1"/>
</dbReference>
<dbReference type="GO" id="GO:0005634">
    <property type="term" value="C:nucleus"/>
    <property type="evidence" value="ECO:0007669"/>
    <property type="project" value="TreeGrafter"/>
</dbReference>
<dbReference type="GO" id="GO:0005524">
    <property type="term" value="F:ATP binding"/>
    <property type="evidence" value="ECO:0007669"/>
    <property type="project" value="UniProtKB-KW"/>
</dbReference>
<evidence type="ECO:0000256" key="3">
    <source>
        <dbReference type="ARBA" id="ARBA00023125"/>
    </source>
</evidence>
<dbReference type="KEGG" id="mpp:MICPUCDRAFT_18167"/>
<sequence>MLLTGPNMGGKSTLLRQVAVAVIMAQCGCYVPAASASLHVVDAVACRIGAGDGIASGVSTFLAEMSETSAALRRATKARSILHWSPYDRRSLLIVDELGRGTSTTDGYAIAFAVLTSIARQTRCRCLFATHFHQLAEDVGDDRGVVAAHMAAATTAREGNGNGNGGGGGGGGCFSDITFEYKLTPGPAPLGSCALNVARLAGFPEKVLKNAAEVASSSRTFIPRPKRPRPAAAAEAPGPLSPEAWQCFKEVVTDPAVRGVPGAVADDAWARKFYALWKRCRALKL</sequence>
<dbReference type="Gene3D" id="3.40.50.300">
    <property type="entry name" value="P-loop containing nucleotide triphosphate hydrolases"/>
    <property type="match status" value="1"/>
</dbReference>
<dbReference type="AlphaFoldDB" id="C1MTX2"/>
<dbReference type="STRING" id="564608.C1MTX2"/>
<feature type="domain" description="DNA mismatch repair proteins mutS family" evidence="5">
    <location>
        <begin position="91"/>
        <end position="107"/>
    </location>
</feature>
<keyword evidence="3" id="KW-0238">DNA-binding</keyword>
<evidence type="ECO:0000313" key="6">
    <source>
        <dbReference type="EMBL" id="EEH56527.1"/>
    </source>
</evidence>
<dbReference type="SMART" id="SM00534">
    <property type="entry name" value="MUTSac"/>
    <property type="match status" value="1"/>
</dbReference>
<keyword evidence="2" id="KW-0067">ATP-binding</keyword>
<dbReference type="PROSITE" id="PS00486">
    <property type="entry name" value="DNA_MISMATCH_REPAIR_2"/>
    <property type="match status" value="1"/>
</dbReference>
<reference evidence="6 7" key="1">
    <citation type="journal article" date="2009" name="Science">
        <title>Green evolution and dynamic adaptations revealed by genomes of the marine picoeukaryotes Micromonas.</title>
        <authorList>
            <person name="Worden A.Z."/>
            <person name="Lee J.H."/>
            <person name="Mock T."/>
            <person name="Rouze P."/>
            <person name="Simmons M.P."/>
            <person name="Aerts A.L."/>
            <person name="Allen A.E."/>
            <person name="Cuvelier M.L."/>
            <person name="Derelle E."/>
            <person name="Everett M.V."/>
            <person name="Foulon E."/>
            <person name="Grimwood J."/>
            <person name="Gundlach H."/>
            <person name="Henrissat B."/>
            <person name="Napoli C."/>
            <person name="McDonald S.M."/>
            <person name="Parker M.S."/>
            <person name="Rombauts S."/>
            <person name="Salamov A."/>
            <person name="Von Dassow P."/>
            <person name="Badger J.H."/>
            <person name="Coutinho P.M."/>
            <person name="Demir E."/>
            <person name="Dubchak I."/>
            <person name="Gentemann C."/>
            <person name="Eikrem W."/>
            <person name="Gready J.E."/>
            <person name="John U."/>
            <person name="Lanier W."/>
            <person name="Lindquist E.A."/>
            <person name="Lucas S."/>
            <person name="Mayer K.F."/>
            <person name="Moreau H."/>
            <person name="Not F."/>
            <person name="Otillar R."/>
            <person name="Panaud O."/>
            <person name="Pangilinan J."/>
            <person name="Paulsen I."/>
            <person name="Piegu B."/>
            <person name="Poliakov A."/>
            <person name="Robbens S."/>
            <person name="Schmutz J."/>
            <person name="Toulza E."/>
            <person name="Wyss T."/>
            <person name="Zelensky A."/>
            <person name="Zhou K."/>
            <person name="Armbrust E.V."/>
            <person name="Bhattacharya D."/>
            <person name="Goodenough U.W."/>
            <person name="Van de Peer Y."/>
            <person name="Grigoriev I.V."/>
        </authorList>
    </citation>
    <scope>NUCLEOTIDE SEQUENCE [LARGE SCALE GENOMIC DNA]</scope>
    <source>
        <strain evidence="6 7">CCMP1545</strain>
    </source>
</reference>
<dbReference type="EMBL" id="GG663740">
    <property type="protein sequence ID" value="EEH56527.1"/>
    <property type="molecule type" value="Genomic_DNA"/>
</dbReference>
<dbReference type="GO" id="GO:0030983">
    <property type="term" value="F:mismatched DNA binding"/>
    <property type="evidence" value="ECO:0007669"/>
    <property type="project" value="InterPro"/>
</dbReference>
<organism evidence="7">
    <name type="scientific">Micromonas pusilla (strain CCMP1545)</name>
    <name type="common">Picoplanktonic green alga</name>
    <dbReference type="NCBI Taxonomy" id="564608"/>
    <lineage>
        <taxon>Eukaryota</taxon>
        <taxon>Viridiplantae</taxon>
        <taxon>Chlorophyta</taxon>
        <taxon>Mamiellophyceae</taxon>
        <taxon>Mamiellales</taxon>
        <taxon>Mamiellaceae</taxon>
        <taxon>Micromonas</taxon>
    </lineage>
</organism>
<dbReference type="eggNOG" id="KOG0217">
    <property type="taxonomic scope" value="Eukaryota"/>
</dbReference>
<name>C1MTX2_MICPC</name>
<evidence type="ECO:0000256" key="4">
    <source>
        <dbReference type="SAM" id="MobiDB-lite"/>
    </source>
</evidence>
<evidence type="ECO:0000256" key="2">
    <source>
        <dbReference type="ARBA" id="ARBA00022840"/>
    </source>
</evidence>
<dbReference type="InterPro" id="IPR027417">
    <property type="entry name" value="P-loop_NTPase"/>
</dbReference>
<proteinExistence type="predicted"/>
<dbReference type="GO" id="GO:0006298">
    <property type="term" value="P:mismatch repair"/>
    <property type="evidence" value="ECO:0007669"/>
    <property type="project" value="InterPro"/>
</dbReference>